<dbReference type="RefSeq" id="WP_068904013.1">
    <property type="nucleotide sequence ID" value="NZ_BDCX01000022.1"/>
</dbReference>
<dbReference type="EMBL" id="BDCX01000022">
    <property type="protein sequence ID" value="GAT71145.1"/>
    <property type="molecule type" value="Genomic_DNA"/>
</dbReference>
<evidence type="ECO:0000256" key="3">
    <source>
        <dbReference type="ARBA" id="ARBA00022448"/>
    </source>
</evidence>
<protein>
    <submittedName>
        <fullName evidence="9">Flagellar assembly protein</fullName>
    </submittedName>
</protein>
<keyword evidence="9" id="KW-0966">Cell projection</keyword>
<comment type="function">
    <text evidence="1">Needed for flagellar regrowth and assembly.</text>
</comment>
<evidence type="ECO:0000259" key="8">
    <source>
        <dbReference type="Pfam" id="PF02108"/>
    </source>
</evidence>
<keyword evidence="5" id="KW-0653">Protein transport</keyword>
<accession>A0A171DQ12</accession>
<dbReference type="GO" id="GO:0005829">
    <property type="term" value="C:cytosol"/>
    <property type="evidence" value="ECO:0007669"/>
    <property type="project" value="TreeGrafter"/>
</dbReference>
<dbReference type="PANTHER" id="PTHR34982:SF1">
    <property type="entry name" value="FLAGELLAR ASSEMBLY PROTEIN FLIH"/>
    <property type="match status" value="1"/>
</dbReference>
<dbReference type="InterPro" id="IPR051472">
    <property type="entry name" value="T3SS_Stator/FliH"/>
</dbReference>
<evidence type="ECO:0000313" key="10">
    <source>
        <dbReference type="Proteomes" id="UP000077701"/>
    </source>
</evidence>
<evidence type="ECO:0000256" key="1">
    <source>
        <dbReference type="ARBA" id="ARBA00003041"/>
    </source>
</evidence>
<evidence type="ECO:0000256" key="2">
    <source>
        <dbReference type="ARBA" id="ARBA00006602"/>
    </source>
</evidence>
<keyword evidence="6" id="KW-1006">Bacterial flagellum protein export</keyword>
<evidence type="ECO:0000256" key="6">
    <source>
        <dbReference type="ARBA" id="ARBA00023225"/>
    </source>
</evidence>
<dbReference type="Pfam" id="PF02108">
    <property type="entry name" value="FliH"/>
    <property type="match status" value="1"/>
</dbReference>
<dbReference type="AlphaFoldDB" id="A0A171DQ12"/>
<reference evidence="10" key="2">
    <citation type="submission" date="2016-04" db="EMBL/GenBank/DDBJ databases">
        <title>Planomonospora sphaerica JCM9374 whole genome shotgun sequence.</title>
        <authorList>
            <person name="Suzuki T."/>
            <person name="Dohra H."/>
            <person name="Kodani S."/>
        </authorList>
    </citation>
    <scope>NUCLEOTIDE SEQUENCE [LARGE SCALE GENOMIC DNA]</scope>
    <source>
        <strain evidence="10">JCM 9374</strain>
    </source>
</reference>
<name>A0A171DQ12_9ACTN</name>
<proteinExistence type="inferred from homology"/>
<comment type="caution">
    <text evidence="9">The sequence shown here is derived from an EMBL/GenBank/DDBJ whole genome shotgun (WGS) entry which is preliminary data.</text>
</comment>
<dbReference type="PANTHER" id="PTHR34982">
    <property type="entry name" value="YOP PROTEINS TRANSLOCATION PROTEIN L"/>
    <property type="match status" value="1"/>
</dbReference>
<comment type="similarity">
    <text evidence="2">Belongs to the FliH family.</text>
</comment>
<keyword evidence="10" id="KW-1185">Reference proteome</keyword>
<keyword evidence="3" id="KW-0813">Transport</keyword>
<evidence type="ECO:0000256" key="5">
    <source>
        <dbReference type="ARBA" id="ARBA00022927"/>
    </source>
</evidence>
<evidence type="ECO:0000256" key="4">
    <source>
        <dbReference type="ARBA" id="ARBA00022795"/>
    </source>
</evidence>
<keyword evidence="9" id="KW-0969">Cilium</keyword>
<organism evidence="9 10">
    <name type="scientific">Planomonospora sphaerica</name>
    <dbReference type="NCBI Taxonomy" id="161355"/>
    <lineage>
        <taxon>Bacteria</taxon>
        <taxon>Bacillati</taxon>
        <taxon>Actinomycetota</taxon>
        <taxon>Actinomycetes</taxon>
        <taxon>Streptosporangiales</taxon>
        <taxon>Streptosporangiaceae</taxon>
        <taxon>Planomonospora</taxon>
    </lineage>
</organism>
<evidence type="ECO:0000313" key="9">
    <source>
        <dbReference type="EMBL" id="GAT71145.1"/>
    </source>
</evidence>
<dbReference type="GO" id="GO:0044781">
    <property type="term" value="P:bacterial-type flagellum organization"/>
    <property type="evidence" value="ECO:0007669"/>
    <property type="project" value="UniProtKB-KW"/>
</dbReference>
<keyword evidence="4" id="KW-1005">Bacterial flagellum biogenesis</keyword>
<gene>
    <name evidence="9" type="ORF">PS9374_06836</name>
</gene>
<feature type="coiled-coil region" evidence="7">
    <location>
        <begin position="69"/>
        <end position="103"/>
    </location>
</feature>
<sequence>MSSSPETVLRGTDTLTFSAARFATDFGVTTNVPAEVMERARAEARAAGYAAGWAQGLEEARRNTAAEHRDEAERVARAEARKIARLESALTAIAASAARLEQQTAPGAAELEDLVVQTAFAIAEAVLGREIEHSPEPGREALARVLDLVPESRPVLVRLSPSDHAAMVGAGQNTFEVDGRSVTMVVDPRLKPGDAVAESDATAVDARLSTAVQRAKEALGL</sequence>
<dbReference type="Proteomes" id="UP000077701">
    <property type="component" value="Unassembled WGS sequence"/>
</dbReference>
<evidence type="ECO:0000256" key="7">
    <source>
        <dbReference type="SAM" id="Coils"/>
    </source>
</evidence>
<keyword evidence="9" id="KW-0282">Flagellum</keyword>
<feature type="domain" description="Flagellar assembly protein FliH/Type III secretion system HrpE" evidence="8">
    <location>
        <begin position="82"/>
        <end position="214"/>
    </location>
</feature>
<keyword evidence="7" id="KW-0175">Coiled coil</keyword>
<dbReference type="OrthoDB" id="5185836at2"/>
<dbReference type="STRING" id="161355.PS9374_06836"/>
<dbReference type="GO" id="GO:0015031">
    <property type="term" value="P:protein transport"/>
    <property type="evidence" value="ECO:0007669"/>
    <property type="project" value="UniProtKB-KW"/>
</dbReference>
<reference evidence="9 10" key="1">
    <citation type="journal article" date="2016" name="Genome Announc.">
        <title>Draft Genome Sequence of Planomonospora sphaerica JCM9374, a Rare Actinomycete.</title>
        <authorList>
            <person name="Dohra H."/>
            <person name="Suzuki T."/>
            <person name="Inoue Y."/>
            <person name="Kodani S."/>
        </authorList>
    </citation>
    <scope>NUCLEOTIDE SEQUENCE [LARGE SCALE GENOMIC DNA]</scope>
    <source>
        <strain evidence="9 10">JCM 9374</strain>
    </source>
</reference>
<dbReference type="InterPro" id="IPR018035">
    <property type="entry name" value="Flagellar_FliH/T3SS_HrpE"/>
</dbReference>